<sequence length="352" mass="39317">MKVIIIGGFLGSGKTTTLLNLGKHLRESGHRIAIIVNEIGEIGVDGDTLSNSGIETKELTNGCICCTLKIDMEYTLRTLATEFKPDVVIIEPTGIAFPRQIKEDLALMDVPDMSFAPIVNLVDANRFNTEIEQIPKFIMTQLEDAEILGINKIDMANKDQIKDVKAFLKQINPEAIIHEFSAKNNDQQFQKLRYLLAGDSRECHIFEKINSIEMSEVSTYSAEYTVLSQNLGSDIAATISKNILEDIKNRVLNLNPDFIGHVKISMEYPDKMMKASLTSSKGSPQIEIFEKKGNTQSKLKFLSAVTKVPKNMLIEIVENSIQGNFTKESIDLKKIEGQCNSKQFVDISNFSF</sequence>
<accession>A0AA90Z5Q1</accession>
<dbReference type="InterPro" id="IPR003495">
    <property type="entry name" value="CobW/HypB/UreG_nucleotide-bd"/>
</dbReference>
<evidence type="ECO:0000259" key="1">
    <source>
        <dbReference type="Pfam" id="PF02492"/>
    </source>
</evidence>
<dbReference type="RefSeq" id="WP_309738791.1">
    <property type="nucleotide sequence ID" value="NZ_JAVDQI010000001.1"/>
</dbReference>
<dbReference type="EMBL" id="JAVDQI010000001">
    <property type="protein sequence ID" value="MDR6221585.1"/>
    <property type="molecule type" value="Genomic_DNA"/>
</dbReference>
<protein>
    <submittedName>
        <fullName evidence="2">G3E family GTPase</fullName>
    </submittedName>
</protein>
<dbReference type="PANTHER" id="PTHR13748:SF62">
    <property type="entry name" value="COBW DOMAIN-CONTAINING PROTEIN"/>
    <property type="match status" value="1"/>
</dbReference>
<dbReference type="CDD" id="cd03112">
    <property type="entry name" value="CobW-like"/>
    <property type="match status" value="1"/>
</dbReference>
<proteinExistence type="predicted"/>
<dbReference type="Gene3D" id="3.40.50.300">
    <property type="entry name" value="P-loop containing nucleotide triphosphate hydrolases"/>
    <property type="match status" value="1"/>
</dbReference>
<dbReference type="GO" id="GO:0005737">
    <property type="term" value="C:cytoplasm"/>
    <property type="evidence" value="ECO:0007669"/>
    <property type="project" value="TreeGrafter"/>
</dbReference>
<dbReference type="Pfam" id="PF02492">
    <property type="entry name" value="cobW"/>
    <property type="match status" value="1"/>
</dbReference>
<dbReference type="InterPro" id="IPR051316">
    <property type="entry name" value="Zinc-reg_GTPase_activator"/>
</dbReference>
<evidence type="ECO:0000313" key="2">
    <source>
        <dbReference type="EMBL" id="MDR6221585.1"/>
    </source>
</evidence>
<comment type="caution">
    <text evidence="2">The sequence shown here is derived from an EMBL/GenBank/DDBJ whole genome shotgun (WGS) entry which is preliminary data.</text>
</comment>
<dbReference type="PANTHER" id="PTHR13748">
    <property type="entry name" value="COBW-RELATED"/>
    <property type="match status" value="1"/>
</dbReference>
<dbReference type="InterPro" id="IPR027417">
    <property type="entry name" value="P-loop_NTPase"/>
</dbReference>
<evidence type="ECO:0000313" key="3">
    <source>
        <dbReference type="Proteomes" id="UP001185015"/>
    </source>
</evidence>
<name>A0AA90Z5Q1_9EURY</name>
<dbReference type="SUPFAM" id="SSF52540">
    <property type="entry name" value="P-loop containing nucleoside triphosphate hydrolases"/>
    <property type="match status" value="1"/>
</dbReference>
<dbReference type="Proteomes" id="UP001185015">
    <property type="component" value="Unassembled WGS sequence"/>
</dbReference>
<organism evidence="2 3">
    <name type="scientific">Methanococcoides alaskense</name>
    <dbReference type="NCBI Taxonomy" id="325778"/>
    <lineage>
        <taxon>Archaea</taxon>
        <taxon>Methanobacteriati</taxon>
        <taxon>Methanobacteriota</taxon>
        <taxon>Stenosarchaea group</taxon>
        <taxon>Methanomicrobia</taxon>
        <taxon>Methanosarcinales</taxon>
        <taxon>Methanosarcinaceae</taxon>
        <taxon>Methanococcoides</taxon>
    </lineage>
</organism>
<keyword evidence="3" id="KW-1185">Reference proteome</keyword>
<feature type="domain" description="CobW/HypB/UreG nucleotide-binding" evidence="1">
    <location>
        <begin position="3"/>
        <end position="177"/>
    </location>
</feature>
<reference evidence="2 3" key="1">
    <citation type="submission" date="2023-07" db="EMBL/GenBank/DDBJ databases">
        <title>Genomic Encyclopedia of Type Strains, Phase IV (KMG-IV): sequencing the most valuable type-strain genomes for metagenomic binning, comparative biology and taxonomic classification.</title>
        <authorList>
            <person name="Goeker M."/>
        </authorList>
    </citation>
    <scope>NUCLEOTIDE SEQUENCE [LARGE SCALE GENOMIC DNA]</scope>
    <source>
        <strain evidence="2 3">DSM 17273</strain>
    </source>
</reference>
<gene>
    <name evidence="2" type="ORF">J2750_000017</name>
</gene>
<dbReference type="AlphaFoldDB" id="A0AA90Z5Q1"/>